<evidence type="ECO:0000313" key="9">
    <source>
        <dbReference type="Proteomes" id="UP000605670"/>
    </source>
</evidence>
<evidence type="ECO:0000256" key="4">
    <source>
        <dbReference type="ARBA" id="ARBA00022692"/>
    </source>
</evidence>
<dbReference type="PANTHER" id="PTHR33452">
    <property type="entry name" value="OXIDOREDUCTASE CATD-RELATED"/>
    <property type="match status" value="1"/>
</dbReference>
<dbReference type="EMBL" id="BMEM01000004">
    <property type="protein sequence ID" value="GGF55821.1"/>
    <property type="molecule type" value="Genomic_DNA"/>
</dbReference>
<evidence type="ECO:0000256" key="3">
    <source>
        <dbReference type="ARBA" id="ARBA00022475"/>
    </source>
</evidence>
<reference evidence="8" key="1">
    <citation type="journal article" date="2014" name="Int. J. Syst. Evol. Microbiol.">
        <title>Complete genome sequence of Corynebacterium casei LMG S-19264T (=DSM 44701T), isolated from a smear-ripened cheese.</title>
        <authorList>
            <consortium name="US DOE Joint Genome Institute (JGI-PGF)"/>
            <person name="Walter F."/>
            <person name="Albersmeier A."/>
            <person name="Kalinowski J."/>
            <person name="Ruckert C."/>
        </authorList>
    </citation>
    <scope>NUCLEOTIDE SEQUENCE</scope>
    <source>
        <strain evidence="8">CGMCC 1.12160</strain>
    </source>
</reference>
<proteinExistence type="inferred from homology"/>
<organism evidence="8 9">
    <name type="scientific">Ornithinimicrobium tianjinense</name>
    <dbReference type="NCBI Taxonomy" id="1195761"/>
    <lineage>
        <taxon>Bacteria</taxon>
        <taxon>Bacillati</taxon>
        <taxon>Actinomycetota</taxon>
        <taxon>Actinomycetes</taxon>
        <taxon>Micrococcales</taxon>
        <taxon>Ornithinimicrobiaceae</taxon>
        <taxon>Ornithinimicrobium</taxon>
    </lineage>
</organism>
<feature type="transmembrane region" description="Helical" evidence="7">
    <location>
        <begin position="118"/>
        <end position="138"/>
    </location>
</feature>
<comment type="similarity">
    <text evidence="2">Belongs to the DoxX family.</text>
</comment>
<keyword evidence="3" id="KW-1003">Cell membrane</keyword>
<dbReference type="Pfam" id="PF07681">
    <property type="entry name" value="DoxX"/>
    <property type="match status" value="1"/>
</dbReference>
<evidence type="ECO:0000256" key="5">
    <source>
        <dbReference type="ARBA" id="ARBA00022989"/>
    </source>
</evidence>
<evidence type="ECO:0008006" key="10">
    <source>
        <dbReference type="Google" id="ProtNLM"/>
    </source>
</evidence>
<evidence type="ECO:0000256" key="1">
    <source>
        <dbReference type="ARBA" id="ARBA00004651"/>
    </source>
</evidence>
<evidence type="ECO:0000256" key="2">
    <source>
        <dbReference type="ARBA" id="ARBA00006679"/>
    </source>
</evidence>
<reference evidence="8" key="2">
    <citation type="submission" date="2020-09" db="EMBL/GenBank/DDBJ databases">
        <authorList>
            <person name="Sun Q."/>
            <person name="Zhou Y."/>
        </authorList>
    </citation>
    <scope>NUCLEOTIDE SEQUENCE</scope>
    <source>
        <strain evidence="8">CGMCC 1.12160</strain>
    </source>
</reference>
<dbReference type="InterPro" id="IPR032808">
    <property type="entry name" value="DoxX"/>
</dbReference>
<keyword evidence="9" id="KW-1185">Reference proteome</keyword>
<evidence type="ECO:0000313" key="8">
    <source>
        <dbReference type="EMBL" id="GGF55821.1"/>
    </source>
</evidence>
<keyword evidence="6 7" id="KW-0472">Membrane</keyword>
<keyword evidence="5 7" id="KW-1133">Transmembrane helix</keyword>
<keyword evidence="4 7" id="KW-0812">Transmembrane</keyword>
<dbReference type="GO" id="GO:0005886">
    <property type="term" value="C:plasma membrane"/>
    <property type="evidence" value="ECO:0007669"/>
    <property type="project" value="UniProtKB-SubCell"/>
</dbReference>
<feature type="transmembrane region" description="Helical" evidence="7">
    <location>
        <begin position="53"/>
        <end position="74"/>
    </location>
</feature>
<dbReference type="Proteomes" id="UP000605670">
    <property type="component" value="Unassembled WGS sequence"/>
</dbReference>
<name>A0A917F7J9_9MICO</name>
<sequence length="165" mass="16698">MLTDEGSRCLLAPARSNPALTDAALLVTRVAVGFVLLAHGLQKAFEFTPAGTAGAFTQMGVPAAGAVAWFTMLAEIVGGSALILGVLTPVFALINLVSMVGAIVLVHLPNGVFVTANGYELVLSIAAALVAVAAFGAGRWSVDGLITRASAQSAVAPERERALVG</sequence>
<comment type="caution">
    <text evidence="8">The sequence shown here is derived from an EMBL/GenBank/DDBJ whole genome shotgun (WGS) entry which is preliminary data.</text>
</comment>
<dbReference type="PANTHER" id="PTHR33452:SF1">
    <property type="entry name" value="INNER MEMBRANE PROTEIN YPHA-RELATED"/>
    <property type="match status" value="1"/>
</dbReference>
<feature type="transmembrane region" description="Helical" evidence="7">
    <location>
        <begin position="81"/>
        <end position="106"/>
    </location>
</feature>
<gene>
    <name evidence="8" type="ORF">GCM10011366_24650</name>
</gene>
<comment type="subcellular location">
    <subcellularLocation>
        <location evidence="1">Cell membrane</location>
        <topology evidence="1">Multi-pass membrane protein</topology>
    </subcellularLocation>
</comment>
<accession>A0A917F7J9</accession>
<dbReference type="InterPro" id="IPR051907">
    <property type="entry name" value="DoxX-like_oxidoreductase"/>
</dbReference>
<dbReference type="AlphaFoldDB" id="A0A917F7J9"/>
<dbReference type="RefSeq" id="WP_188431219.1">
    <property type="nucleotide sequence ID" value="NZ_BAABKH010000014.1"/>
</dbReference>
<evidence type="ECO:0000256" key="6">
    <source>
        <dbReference type="ARBA" id="ARBA00023136"/>
    </source>
</evidence>
<feature type="transmembrane region" description="Helical" evidence="7">
    <location>
        <begin position="20"/>
        <end position="41"/>
    </location>
</feature>
<protein>
    <recommendedName>
        <fullName evidence="10">Oxidoreductase</fullName>
    </recommendedName>
</protein>
<evidence type="ECO:0000256" key="7">
    <source>
        <dbReference type="SAM" id="Phobius"/>
    </source>
</evidence>